<dbReference type="SUPFAM" id="SSF103612">
    <property type="entry name" value="SBT domain"/>
    <property type="match status" value="1"/>
</dbReference>
<protein>
    <submittedName>
        <fullName evidence="1">Uncharacterized protein</fullName>
    </submittedName>
</protein>
<dbReference type="AlphaFoldDB" id="A0A8B5XU63"/>
<proteinExistence type="predicted"/>
<name>A0A8B5XU63_9BACI</name>
<accession>A0A8B5XU63</accession>
<reference evidence="1 2" key="1">
    <citation type="submission" date="2019-07" db="EMBL/GenBank/DDBJ databases">
        <title>Genome assembly of Bacillus simplex strain GGC-P6A.</title>
        <authorList>
            <person name="Jennings M.E."/>
            <person name="Barton H.A."/>
        </authorList>
    </citation>
    <scope>NUCLEOTIDE SEQUENCE [LARGE SCALE GENOMIC DNA]</scope>
    <source>
        <strain evidence="1 2">GGC-P6A</strain>
    </source>
</reference>
<evidence type="ECO:0000313" key="1">
    <source>
        <dbReference type="EMBL" id="TVX77828.1"/>
    </source>
</evidence>
<dbReference type="EMBL" id="VNKI01000011">
    <property type="protein sequence ID" value="TVX77828.1"/>
    <property type="molecule type" value="Genomic_DNA"/>
</dbReference>
<evidence type="ECO:0000313" key="2">
    <source>
        <dbReference type="Proteomes" id="UP000317770"/>
    </source>
</evidence>
<dbReference type="Proteomes" id="UP000317770">
    <property type="component" value="Unassembled WGS sequence"/>
</dbReference>
<comment type="caution">
    <text evidence="1">The sequence shown here is derived from an EMBL/GenBank/DDBJ whole genome shotgun (WGS) entry which is preliminary data.</text>
</comment>
<dbReference type="InterPro" id="IPR036893">
    <property type="entry name" value="SBP_sf"/>
</dbReference>
<sequence>MGWDGIPNHRILRFCHHCSAHHFLDPFKNEKRGCEYGIREILILKGKLRLSAECMNQFT</sequence>
<organism evidence="1 2">
    <name type="scientific">Peribacillus simplex</name>
    <dbReference type="NCBI Taxonomy" id="1478"/>
    <lineage>
        <taxon>Bacteria</taxon>
        <taxon>Bacillati</taxon>
        <taxon>Bacillota</taxon>
        <taxon>Bacilli</taxon>
        <taxon>Bacillales</taxon>
        <taxon>Bacillaceae</taxon>
        <taxon>Peribacillus</taxon>
    </lineage>
</organism>
<dbReference type="GO" id="GO:0003677">
    <property type="term" value="F:DNA binding"/>
    <property type="evidence" value="ECO:0007669"/>
    <property type="project" value="InterPro"/>
</dbReference>
<gene>
    <name evidence="1" type="ORF">FQP34_21020</name>
</gene>